<accession>A0ABD2PXW6</accession>
<evidence type="ECO:0000256" key="8">
    <source>
        <dbReference type="ARBA" id="ARBA00023224"/>
    </source>
</evidence>
<dbReference type="Gene3D" id="1.20.1070.10">
    <property type="entry name" value="Rhodopsin 7-helix transmembrane proteins"/>
    <property type="match status" value="1"/>
</dbReference>
<protein>
    <submittedName>
        <fullName evidence="12">Histamine H1 receptor</fullName>
    </submittedName>
</protein>
<evidence type="ECO:0000256" key="1">
    <source>
        <dbReference type="ARBA" id="ARBA00004651"/>
    </source>
</evidence>
<evidence type="ECO:0000256" key="4">
    <source>
        <dbReference type="ARBA" id="ARBA00022989"/>
    </source>
</evidence>
<comment type="subcellular location">
    <subcellularLocation>
        <location evidence="1">Cell membrane</location>
        <topology evidence="1">Multi-pass membrane protein</topology>
    </subcellularLocation>
</comment>
<dbReference type="Pfam" id="PF00001">
    <property type="entry name" value="7tm_1"/>
    <property type="match status" value="1"/>
</dbReference>
<evidence type="ECO:0000256" key="10">
    <source>
        <dbReference type="SAM" id="Phobius"/>
    </source>
</evidence>
<evidence type="ECO:0000313" key="13">
    <source>
        <dbReference type="Proteomes" id="UP001626550"/>
    </source>
</evidence>
<dbReference type="GO" id="GO:0005886">
    <property type="term" value="C:plasma membrane"/>
    <property type="evidence" value="ECO:0007669"/>
    <property type="project" value="UniProtKB-SubCell"/>
</dbReference>
<sequence>MYALYIRVFLEVRKRCRSEIFRQGYTKNMSSSIDQASISVNKTNGEVYKMRYYLSALSLNLRRSRAETESKPFKPFGDSHPKCIYKTSSMGSVNAGPVQETKKQDNLSKEQQLLKARRNCQSELQLQPQILRFRSGSRRHPPGREDKETSPNSNKKSRKQRFLSVSPSLAGESKAARQLGVIMIAFTVCFCPYFVVFMLPENSVGKQVLDITTWLGYLNSTLNPFLYPLCNLIFRRKFKSMLGKGRLHDSR</sequence>
<name>A0ABD2PXW6_9PLAT</name>
<dbReference type="SUPFAM" id="SSF81321">
    <property type="entry name" value="Family A G protein-coupled receptor-like"/>
    <property type="match status" value="1"/>
</dbReference>
<evidence type="ECO:0000256" key="9">
    <source>
        <dbReference type="SAM" id="MobiDB-lite"/>
    </source>
</evidence>
<dbReference type="Proteomes" id="UP001626550">
    <property type="component" value="Unassembled WGS sequence"/>
</dbReference>
<evidence type="ECO:0000256" key="3">
    <source>
        <dbReference type="ARBA" id="ARBA00022692"/>
    </source>
</evidence>
<keyword evidence="7 12" id="KW-0675">Receptor</keyword>
<keyword evidence="8" id="KW-0807">Transducer</keyword>
<reference evidence="12 13" key="1">
    <citation type="submission" date="2024-11" db="EMBL/GenBank/DDBJ databases">
        <title>Adaptive evolution of stress response genes in parasites aligns with host niche diversity.</title>
        <authorList>
            <person name="Hahn C."/>
            <person name="Resl P."/>
        </authorList>
    </citation>
    <scope>NUCLEOTIDE SEQUENCE [LARGE SCALE GENOMIC DNA]</scope>
    <source>
        <strain evidence="12">EGGRZ-B1_66</strain>
        <tissue evidence="12">Body</tissue>
    </source>
</reference>
<gene>
    <name evidence="12" type="primary">HRH1_2</name>
    <name evidence="12" type="ORF">Ciccas_009146</name>
</gene>
<dbReference type="GO" id="GO:0004930">
    <property type="term" value="F:G protein-coupled receptor activity"/>
    <property type="evidence" value="ECO:0007669"/>
    <property type="project" value="UniProtKB-KW"/>
</dbReference>
<dbReference type="AlphaFoldDB" id="A0ABD2PXW6"/>
<feature type="transmembrane region" description="Helical" evidence="10">
    <location>
        <begin position="211"/>
        <end position="234"/>
    </location>
</feature>
<keyword evidence="4 10" id="KW-1133">Transmembrane helix</keyword>
<evidence type="ECO:0000256" key="7">
    <source>
        <dbReference type="ARBA" id="ARBA00023170"/>
    </source>
</evidence>
<keyword evidence="5" id="KW-0297">G-protein coupled receptor</keyword>
<dbReference type="InterPro" id="IPR017452">
    <property type="entry name" value="GPCR_Rhodpsn_7TM"/>
</dbReference>
<organism evidence="12 13">
    <name type="scientific">Cichlidogyrus casuarinus</name>
    <dbReference type="NCBI Taxonomy" id="1844966"/>
    <lineage>
        <taxon>Eukaryota</taxon>
        <taxon>Metazoa</taxon>
        <taxon>Spiralia</taxon>
        <taxon>Lophotrochozoa</taxon>
        <taxon>Platyhelminthes</taxon>
        <taxon>Monogenea</taxon>
        <taxon>Monopisthocotylea</taxon>
        <taxon>Dactylogyridea</taxon>
        <taxon>Ancyrocephalidae</taxon>
        <taxon>Cichlidogyrus</taxon>
    </lineage>
</organism>
<dbReference type="PROSITE" id="PS50262">
    <property type="entry name" value="G_PROTEIN_RECEP_F1_2"/>
    <property type="match status" value="1"/>
</dbReference>
<feature type="transmembrane region" description="Helical" evidence="10">
    <location>
        <begin position="179"/>
        <end position="199"/>
    </location>
</feature>
<dbReference type="PRINTS" id="PR00237">
    <property type="entry name" value="GPCRRHODOPSN"/>
</dbReference>
<proteinExistence type="predicted"/>
<dbReference type="PANTHER" id="PTHR24248:SF204">
    <property type="entry name" value="HISTAMINE H1 RECEPTOR"/>
    <property type="match status" value="1"/>
</dbReference>
<dbReference type="EMBL" id="JBJKFK010001775">
    <property type="protein sequence ID" value="KAL3312263.1"/>
    <property type="molecule type" value="Genomic_DNA"/>
</dbReference>
<dbReference type="InterPro" id="IPR000276">
    <property type="entry name" value="GPCR_Rhodpsn"/>
</dbReference>
<evidence type="ECO:0000259" key="11">
    <source>
        <dbReference type="PROSITE" id="PS50262"/>
    </source>
</evidence>
<keyword evidence="2" id="KW-1003">Cell membrane</keyword>
<keyword evidence="13" id="KW-1185">Reference proteome</keyword>
<evidence type="ECO:0000256" key="2">
    <source>
        <dbReference type="ARBA" id="ARBA00022475"/>
    </source>
</evidence>
<keyword evidence="6 10" id="KW-0472">Membrane</keyword>
<keyword evidence="3 10" id="KW-0812">Transmembrane</keyword>
<comment type="caution">
    <text evidence="12">The sequence shown here is derived from an EMBL/GenBank/DDBJ whole genome shotgun (WGS) entry which is preliminary data.</text>
</comment>
<feature type="domain" description="G-protein coupled receptors family 1 profile" evidence="11">
    <location>
        <begin position="1"/>
        <end position="227"/>
    </location>
</feature>
<evidence type="ECO:0000256" key="5">
    <source>
        <dbReference type="ARBA" id="ARBA00023040"/>
    </source>
</evidence>
<feature type="region of interest" description="Disordered" evidence="9">
    <location>
        <begin position="131"/>
        <end position="165"/>
    </location>
</feature>
<dbReference type="PANTHER" id="PTHR24248">
    <property type="entry name" value="ADRENERGIC RECEPTOR-RELATED G-PROTEIN COUPLED RECEPTOR"/>
    <property type="match status" value="1"/>
</dbReference>
<evidence type="ECO:0000313" key="12">
    <source>
        <dbReference type="EMBL" id="KAL3312263.1"/>
    </source>
</evidence>
<evidence type="ECO:0000256" key="6">
    <source>
        <dbReference type="ARBA" id="ARBA00023136"/>
    </source>
</evidence>